<evidence type="ECO:0000313" key="3">
    <source>
        <dbReference type="EMBL" id="WAR09162.1"/>
    </source>
</evidence>
<dbReference type="PROSITE" id="PS50143">
    <property type="entry name" value="BIR_REPEAT_2"/>
    <property type="match status" value="1"/>
</dbReference>
<feature type="region of interest" description="Disordered" evidence="1">
    <location>
        <begin position="359"/>
        <end position="388"/>
    </location>
</feature>
<proteinExistence type="predicted"/>
<dbReference type="InterPro" id="IPR001370">
    <property type="entry name" value="BIR_rpt"/>
</dbReference>
<evidence type="ECO:0000313" key="4">
    <source>
        <dbReference type="Proteomes" id="UP001164746"/>
    </source>
</evidence>
<reference evidence="3" key="1">
    <citation type="submission" date="2022-11" db="EMBL/GenBank/DDBJ databases">
        <title>Centuries of genome instability and evolution in soft-shell clam transmissible cancer (bioRxiv).</title>
        <authorList>
            <person name="Hart S.F.M."/>
            <person name="Yonemitsu M.A."/>
            <person name="Giersch R.M."/>
            <person name="Beal B.F."/>
            <person name="Arriagada G."/>
            <person name="Davis B.W."/>
            <person name="Ostrander E.A."/>
            <person name="Goff S.P."/>
            <person name="Metzger M.J."/>
        </authorList>
    </citation>
    <scope>NUCLEOTIDE SEQUENCE</scope>
    <source>
        <strain evidence="3">MELC-2E11</strain>
        <tissue evidence="3">Siphon/mantle</tissue>
    </source>
</reference>
<accession>A0ABY7EJQ1</accession>
<organism evidence="3 4">
    <name type="scientific">Mya arenaria</name>
    <name type="common">Soft-shell clam</name>
    <dbReference type="NCBI Taxonomy" id="6604"/>
    <lineage>
        <taxon>Eukaryota</taxon>
        <taxon>Metazoa</taxon>
        <taxon>Spiralia</taxon>
        <taxon>Lophotrochozoa</taxon>
        <taxon>Mollusca</taxon>
        <taxon>Bivalvia</taxon>
        <taxon>Autobranchia</taxon>
        <taxon>Heteroconchia</taxon>
        <taxon>Euheterodonta</taxon>
        <taxon>Imparidentia</taxon>
        <taxon>Neoheterodontei</taxon>
        <taxon>Myida</taxon>
        <taxon>Myoidea</taxon>
        <taxon>Myidae</taxon>
        <taxon>Mya</taxon>
    </lineage>
</organism>
<feature type="compositionally biased region" description="Polar residues" evidence="1">
    <location>
        <begin position="257"/>
        <end position="280"/>
    </location>
</feature>
<dbReference type="Gene3D" id="1.10.1170.10">
    <property type="entry name" value="Inhibitor Of Apoptosis Protein (2mihbC-IAP-1), Chain A"/>
    <property type="match status" value="1"/>
</dbReference>
<evidence type="ECO:0000256" key="1">
    <source>
        <dbReference type="SAM" id="MobiDB-lite"/>
    </source>
</evidence>
<dbReference type="EMBL" id="CP111017">
    <property type="protein sequence ID" value="WAR09149.1"/>
    <property type="molecule type" value="Genomic_DNA"/>
</dbReference>
<sequence length="401" mass="45163">MGNNISIGDNNNFENIHFHLQQNSDEIKYENLASQKDTSNNTSSGEHDDQTVIKSIFKLVKNNLSQQKNVEQTPIEIDEETHITEPFQCNEKVANIKNDLDERTEDNSGEMQHIYAKKIPRYPFHFKETKDPCYLEVKRNLNNVHMIDKHELQAFGLSTYFDAVNRGEILTEEEKNKWQWFRFMSFYEYKGKGSACILALNGFYHEGSHGQDATRCFSCKVRYSNWQVGDDVKAIHRQLSPACNFHSELGQATVSVAGNNSGQQRPHTDQALCSGQTSEGLGNFPIDDPADYGPSGGRLEPALPGPFRNNDTHDEEGVPSVNAADHYDDTLSRFNSSTDDGNMHGRDIRVNENVTLNGSPNARLADAREDEPGSNAIIDDHFDNPADHPLKAAETLEDRIT</sequence>
<feature type="region of interest" description="Disordered" evidence="1">
    <location>
        <begin position="257"/>
        <end position="327"/>
    </location>
</feature>
<dbReference type="SUPFAM" id="SSF57924">
    <property type="entry name" value="Inhibitor of apoptosis (IAP) repeat"/>
    <property type="match status" value="1"/>
</dbReference>
<dbReference type="EMBL" id="CP111017">
    <property type="protein sequence ID" value="WAR09162.1"/>
    <property type="molecule type" value="Genomic_DNA"/>
</dbReference>
<keyword evidence="4" id="KW-1185">Reference proteome</keyword>
<name>A0ABY7EJQ1_MYAAR</name>
<gene>
    <name evidence="2" type="ORF">MAR_019107</name>
    <name evidence="3" type="ORF">MAR_019120</name>
</gene>
<feature type="compositionally biased region" description="Basic and acidic residues" evidence="1">
    <location>
        <begin position="378"/>
        <end position="388"/>
    </location>
</feature>
<dbReference type="Pfam" id="PF00653">
    <property type="entry name" value="BIR"/>
    <property type="match status" value="1"/>
</dbReference>
<dbReference type="Proteomes" id="UP001164746">
    <property type="component" value="Chromosome 6"/>
</dbReference>
<protein>
    <submittedName>
        <fullName evidence="3">BIRC3-like protein</fullName>
    </submittedName>
</protein>
<evidence type="ECO:0000313" key="2">
    <source>
        <dbReference type="EMBL" id="WAR09149.1"/>
    </source>
</evidence>
<dbReference type="SMART" id="SM00238">
    <property type="entry name" value="BIR"/>
    <property type="match status" value="1"/>
</dbReference>